<keyword evidence="10" id="KW-1015">Disulfide bond</keyword>
<evidence type="ECO:0000259" key="14">
    <source>
        <dbReference type="PROSITE" id="PS50268"/>
    </source>
</evidence>
<dbReference type="FunFam" id="2.60.40.60:FF:000039">
    <property type="entry name" value="FAT atypical cadherin 3"/>
    <property type="match status" value="1"/>
</dbReference>
<gene>
    <name evidence="15" type="ORF">P4O66_000550</name>
</gene>
<keyword evidence="11" id="KW-0325">Glycoprotein</keyword>
<dbReference type="FunFam" id="2.60.40.60:FF:000024">
    <property type="entry name" value="FAT atypical cadherin 3"/>
    <property type="match status" value="1"/>
</dbReference>
<feature type="domain" description="Cadherin" evidence="14">
    <location>
        <begin position="532"/>
        <end position="612"/>
    </location>
</feature>
<dbReference type="GO" id="GO:0009653">
    <property type="term" value="P:anatomical structure morphogenesis"/>
    <property type="evidence" value="ECO:0007669"/>
    <property type="project" value="UniProtKB-ARBA"/>
</dbReference>
<evidence type="ECO:0000313" key="16">
    <source>
        <dbReference type="Proteomes" id="UP001239994"/>
    </source>
</evidence>
<dbReference type="GO" id="GO:0007156">
    <property type="term" value="P:homophilic cell adhesion via plasma membrane adhesion molecules"/>
    <property type="evidence" value="ECO:0007669"/>
    <property type="project" value="InterPro"/>
</dbReference>
<dbReference type="EMBL" id="JAROKS010000012">
    <property type="protein sequence ID" value="KAK1798051.1"/>
    <property type="molecule type" value="Genomic_DNA"/>
</dbReference>
<keyword evidence="7" id="KW-0130">Cell adhesion</keyword>
<evidence type="ECO:0000256" key="3">
    <source>
        <dbReference type="ARBA" id="ARBA00022692"/>
    </source>
</evidence>
<keyword evidence="6 12" id="KW-0106">Calcium</keyword>
<dbReference type="GO" id="GO:0005911">
    <property type="term" value="C:cell-cell junction"/>
    <property type="evidence" value="ECO:0007669"/>
    <property type="project" value="TreeGrafter"/>
</dbReference>
<feature type="region of interest" description="Disordered" evidence="13">
    <location>
        <begin position="592"/>
        <end position="614"/>
    </location>
</feature>
<accession>A0AAD8ZFE5</accession>
<dbReference type="FunFam" id="2.60.40.60:FF:000013">
    <property type="entry name" value="Cadherin EGF LAG seven-pass G-type receptor"/>
    <property type="match status" value="1"/>
</dbReference>
<dbReference type="GO" id="GO:0005886">
    <property type="term" value="C:plasma membrane"/>
    <property type="evidence" value="ECO:0007669"/>
    <property type="project" value="InterPro"/>
</dbReference>
<dbReference type="Gene3D" id="2.60.40.60">
    <property type="entry name" value="Cadherins"/>
    <property type="match status" value="6"/>
</dbReference>
<feature type="domain" description="Cadherin" evidence="14">
    <location>
        <begin position="216"/>
        <end position="322"/>
    </location>
</feature>
<dbReference type="SUPFAM" id="SSF49313">
    <property type="entry name" value="Cadherin-like"/>
    <property type="match status" value="6"/>
</dbReference>
<dbReference type="InterPro" id="IPR020894">
    <property type="entry name" value="Cadherin_CS"/>
</dbReference>
<evidence type="ECO:0000256" key="6">
    <source>
        <dbReference type="ARBA" id="ARBA00022837"/>
    </source>
</evidence>
<proteinExistence type="predicted"/>
<dbReference type="Pfam" id="PF00028">
    <property type="entry name" value="Cadherin"/>
    <property type="match status" value="6"/>
</dbReference>
<dbReference type="PANTHER" id="PTHR24025">
    <property type="entry name" value="DESMOGLEIN FAMILY MEMBER"/>
    <property type="match status" value="1"/>
</dbReference>
<comment type="subcellular location">
    <subcellularLocation>
        <location evidence="1">Membrane</location>
        <topology evidence="1">Single-pass type I membrane protein</topology>
    </subcellularLocation>
</comment>
<dbReference type="PROSITE" id="PS00232">
    <property type="entry name" value="CADHERIN_1"/>
    <property type="match status" value="1"/>
</dbReference>
<keyword evidence="8" id="KW-1133">Transmembrane helix</keyword>
<evidence type="ECO:0000256" key="12">
    <source>
        <dbReference type="PROSITE-ProRule" id="PRU00043"/>
    </source>
</evidence>
<dbReference type="SMART" id="SM00112">
    <property type="entry name" value="CA"/>
    <property type="match status" value="6"/>
</dbReference>
<name>A0AAD8ZFE5_9TELE</name>
<organism evidence="15 16">
    <name type="scientific">Electrophorus voltai</name>
    <dbReference type="NCBI Taxonomy" id="2609070"/>
    <lineage>
        <taxon>Eukaryota</taxon>
        <taxon>Metazoa</taxon>
        <taxon>Chordata</taxon>
        <taxon>Craniata</taxon>
        <taxon>Vertebrata</taxon>
        <taxon>Euteleostomi</taxon>
        <taxon>Actinopterygii</taxon>
        <taxon>Neopterygii</taxon>
        <taxon>Teleostei</taxon>
        <taxon>Ostariophysi</taxon>
        <taxon>Gymnotiformes</taxon>
        <taxon>Gymnotoidei</taxon>
        <taxon>Gymnotidae</taxon>
        <taxon>Electrophorus</taxon>
    </lineage>
</organism>
<dbReference type="FunFam" id="2.60.40.60:FF:000115">
    <property type="entry name" value="FAT atypical cadherin 4"/>
    <property type="match status" value="1"/>
</dbReference>
<sequence>MRSDRSETGRVYGCSGRSRSPWLLLAGFECVSALNHLHSTGPNALVTYTIISGADDSFRVDPESGDLIATKRLDRERRSKYSLLVRADDGQQSSDVRVNITVSDVNDHAPKFSRSVYTFDIPEDTTPGSIVAAILASDSDSGTNGEITYSLEDDPDDATFILNPVTGVFNVSQPLDFEAQQYYVLSVRAADGGGQASSVRVYFNVLDVNDNRPVFNATSYSASVLENLSPGTSVLTVAASDADNGPNALLAYGIASGDPQDQFGITPYGVLQTRKVLDREARSFYNLVVTVSDQAPPPAPRFTSSAQVSIILLDVNDCAPVFTSQTTAYVQESTALDTAVFTAQAADADSGPNSYVEYSLTGSHGNKFSVGAVDGVVRLVGELDREEMANYTLTVVAMDKGQPALSSAMEVTMVVLDVNDNTPSFSQNIYDVEIEEDTLSGTDVLQVFASDADEGTNGQIRFSIASGNRNDDFRIDSVTGVISVAKPLDREAWASYSLVVQAADRASSPRVDRATENLKDLPINILQVVGHDDDSGLNGHLSYSLSGGDEEGCFSLTSSGQLRLARTLDREARDHYVLLITAIDSEAILAASTSPPQPSAKPPQPTPAPPTFQPAHVNCGNDGYILTGYACGGSYNNKTSFWSPAAPFLSSETTERQSRLQFRLKCTVSAESRSTAL</sequence>
<dbReference type="GO" id="GO:0005509">
    <property type="term" value="F:calcium ion binding"/>
    <property type="evidence" value="ECO:0007669"/>
    <property type="project" value="UniProtKB-UniRule"/>
</dbReference>
<comment type="caution">
    <text evidence="15">The sequence shown here is derived from an EMBL/GenBank/DDBJ whole genome shotgun (WGS) entry which is preliminary data.</text>
</comment>
<evidence type="ECO:0000256" key="4">
    <source>
        <dbReference type="ARBA" id="ARBA00022729"/>
    </source>
</evidence>
<feature type="domain" description="Cadherin" evidence="14">
    <location>
        <begin position="426"/>
        <end position="528"/>
    </location>
</feature>
<dbReference type="PRINTS" id="PR00205">
    <property type="entry name" value="CADHERIN"/>
</dbReference>
<feature type="compositionally biased region" description="Pro residues" evidence="13">
    <location>
        <begin position="595"/>
        <end position="612"/>
    </location>
</feature>
<feature type="domain" description="Cadherin" evidence="14">
    <location>
        <begin position="31"/>
        <end position="112"/>
    </location>
</feature>
<keyword evidence="16" id="KW-1185">Reference proteome</keyword>
<dbReference type="InterPro" id="IPR015919">
    <property type="entry name" value="Cadherin-like_sf"/>
</dbReference>
<evidence type="ECO:0000256" key="8">
    <source>
        <dbReference type="ARBA" id="ARBA00022989"/>
    </source>
</evidence>
<keyword evidence="3" id="KW-0812">Transmembrane</keyword>
<feature type="domain" description="Cadherin" evidence="14">
    <location>
        <begin position="113"/>
        <end position="215"/>
    </location>
</feature>
<feature type="domain" description="Cadherin" evidence="14">
    <location>
        <begin position="322"/>
        <end position="425"/>
    </location>
</feature>
<dbReference type="PROSITE" id="PS50268">
    <property type="entry name" value="CADHERIN_2"/>
    <property type="match status" value="6"/>
</dbReference>
<dbReference type="InterPro" id="IPR050971">
    <property type="entry name" value="Cadherin-domain_protein"/>
</dbReference>
<dbReference type="Proteomes" id="UP001239994">
    <property type="component" value="Unassembled WGS sequence"/>
</dbReference>
<dbReference type="InterPro" id="IPR002126">
    <property type="entry name" value="Cadherin-like_dom"/>
</dbReference>
<evidence type="ECO:0000313" key="15">
    <source>
        <dbReference type="EMBL" id="KAK1798051.1"/>
    </source>
</evidence>
<evidence type="ECO:0000256" key="9">
    <source>
        <dbReference type="ARBA" id="ARBA00023136"/>
    </source>
</evidence>
<evidence type="ECO:0000256" key="13">
    <source>
        <dbReference type="SAM" id="MobiDB-lite"/>
    </source>
</evidence>
<keyword evidence="5" id="KW-0677">Repeat</keyword>
<evidence type="ECO:0000256" key="1">
    <source>
        <dbReference type="ARBA" id="ARBA00004479"/>
    </source>
</evidence>
<protein>
    <recommendedName>
        <fullName evidence="14">Cadherin domain-containing protein</fullName>
    </recommendedName>
</protein>
<evidence type="ECO:0000256" key="11">
    <source>
        <dbReference type="ARBA" id="ARBA00023180"/>
    </source>
</evidence>
<evidence type="ECO:0000256" key="5">
    <source>
        <dbReference type="ARBA" id="ARBA00022737"/>
    </source>
</evidence>
<dbReference type="PANTHER" id="PTHR24025:SF31">
    <property type="entry name" value="NEURAL-CADHERIN"/>
    <property type="match status" value="1"/>
</dbReference>
<reference evidence="15" key="1">
    <citation type="submission" date="2023-03" db="EMBL/GenBank/DDBJ databases">
        <title>Electrophorus voltai genome.</title>
        <authorList>
            <person name="Bian C."/>
        </authorList>
    </citation>
    <scope>NUCLEOTIDE SEQUENCE</scope>
    <source>
        <strain evidence="15">CB-2022</strain>
        <tissue evidence="15">Muscle</tissue>
    </source>
</reference>
<keyword evidence="2" id="KW-0245">EGF-like domain</keyword>
<dbReference type="CDD" id="cd11304">
    <property type="entry name" value="Cadherin_repeat"/>
    <property type="match status" value="6"/>
</dbReference>
<evidence type="ECO:0000256" key="2">
    <source>
        <dbReference type="ARBA" id="ARBA00022536"/>
    </source>
</evidence>
<keyword evidence="9" id="KW-0472">Membrane</keyword>
<keyword evidence="4" id="KW-0732">Signal</keyword>
<evidence type="ECO:0000256" key="10">
    <source>
        <dbReference type="ARBA" id="ARBA00023157"/>
    </source>
</evidence>
<evidence type="ECO:0000256" key="7">
    <source>
        <dbReference type="ARBA" id="ARBA00022889"/>
    </source>
</evidence>
<dbReference type="FunFam" id="2.60.40.60:FF:000118">
    <property type="entry name" value="protocadherin Fat 4"/>
    <property type="match status" value="1"/>
</dbReference>
<dbReference type="AlphaFoldDB" id="A0AAD8ZFE5"/>